<dbReference type="EMBL" id="MFEL01000018">
    <property type="protein sequence ID" value="OGE80720.1"/>
    <property type="molecule type" value="Genomic_DNA"/>
</dbReference>
<feature type="transmembrane region" description="Helical" evidence="1">
    <location>
        <begin position="71"/>
        <end position="91"/>
    </location>
</feature>
<keyword evidence="1" id="KW-0472">Membrane</keyword>
<dbReference type="STRING" id="1817825.A2720_04120"/>
<protein>
    <submittedName>
        <fullName evidence="2">Uncharacterized protein</fullName>
    </submittedName>
</protein>
<reference evidence="2 3" key="1">
    <citation type="journal article" date="2016" name="Nat. Commun.">
        <title>Thousands of microbial genomes shed light on interconnected biogeochemical processes in an aquifer system.</title>
        <authorList>
            <person name="Anantharaman K."/>
            <person name="Brown C.T."/>
            <person name="Hug L.A."/>
            <person name="Sharon I."/>
            <person name="Castelle C.J."/>
            <person name="Probst A.J."/>
            <person name="Thomas B.C."/>
            <person name="Singh A."/>
            <person name="Wilkins M.J."/>
            <person name="Karaoz U."/>
            <person name="Brodie E.L."/>
            <person name="Williams K.H."/>
            <person name="Hubbard S.S."/>
            <person name="Banfield J.F."/>
        </authorList>
    </citation>
    <scope>NUCLEOTIDE SEQUENCE [LARGE SCALE GENOMIC DNA]</scope>
</reference>
<dbReference type="Proteomes" id="UP000178892">
    <property type="component" value="Unassembled WGS sequence"/>
</dbReference>
<evidence type="ECO:0000313" key="3">
    <source>
        <dbReference type="Proteomes" id="UP000178892"/>
    </source>
</evidence>
<sequence length="106" mass="12717">MISTFLDYSEIPAIISTSVLYIHLLRQKWAAKNFLYLLFINIQWIHILWITDEIIVERFATHIEFFHWPLVAAWLAIAIDYFELPVIYDTAKRLVREIKKNKKIPN</sequence>
<name>A0A1F5NTQ2_9BACT</name>
<feature type="transmembrane region" description="Helical" evidence="1">
    <location>
        <begin position="34"/>
        <end position="51"/>
    </location>
</feature>
<keyword evidence="1" id="KW-0812">Transmembrane</keyword>
<proteinExistence type="predicted"/>
<gene>
    <name evidence="2" type="ORF">A2720_04120</name>
</gene>
<organism evidence="2 3">
    <name type="scientific">Candidatus Doudnabacteria bacterium RIFCSPHIGHO2_01_FULL_46_24</name>
    <dbReference type="NCBI Taxonomy" id="1817825"/>
    <lineage>
        <taxon>Bacteria</taxon>
        <taxon>Candidatus Doudnaibacteriota</taxon>
    </lineage>
</organism>
<accession>A0A1F5NTQ2</accession>
<evidence type="ECO:0000256" key="1">
    <source>
        <dbReference type="SAM" id="Phobius"/>
    </source>
</evidence>
<dbReference type="AlphaFoldDB" id="A0A1F5NTQ2"/>
<comment type="caution">
    <text evidence="2">The sequence shown here is derived from an EMBL/GenBank/DDBJ whole genome shotgun (WGS) entry which is preliminary data.</text>
</comment>
<keyword evidence="1" id="KW-1133">Transmembrane helix</keyword>
<evidence type="ECO:0000313" key="2">
    <source>
        <dbReference type="EMBL" id="OGE80720.1"/>
    </source>
</evidence>